<dbReference type="InterPro" id="IPR051797">
    <property type="entry name" value="TrmB-like"/>
</dbReference>
<name>A0A1F4XYC3_9BACT</name>
<dbReference type="Proteomes" id="UP000178585">
    <property type="component" value="Unassembled WGS sequence"/>
</dbReference>
<feature type="domain" description="Transcription regulator TrmB N-terminal" evidence="1">
    <location>
        <begin position="5"/>
        <end position="72"/>
    </location>
</feature>
<dbReference type="InterPro" id="IPR036390">
    <property type="entry name" value="WH_DNA-bd_sf"/>
</dbReference>
<proteinExistence type="predicted"/>
<evidence type="ECO:0000259" key="1">
    <source>
        <dbReference type="Pfam" id="PF01978"/>
    </source>
</evidence>
<dbReference type="CDD" id="cd00090">
    <property type="entry name" value="HTH_ARSR"/>
    <property type="match status" value="1"/>
</dbReference>
<gene>
    <name evidence="2" type="ORF">A2949_00015</name>
</gene>
<dbReference type="InterPro" id="IPR036388">
    <property type="entry name" value="WH-like_DNA-bd_sf"/>
</dbReference>
<dbReference type="Pfam" id="PF01978">
    <property type="entry name" value="TrmB"/>
    <property type="match status" value="1"/>
</dbReference>
<dbReference type="EMBL" id="MEWZ01000018">
    <property type="protein sequence ID" value="OGC86631.1"/>
    <property type="molecule type" value="Genomic_DNA"/>
</dbReference>
<evidence type="ECO:0000313" key="3">
    <source>
        <dbReference type="Proteomes" id="UP000178585"/>
    </source>
</evidence>
<dbReference type="PANTHER" id="PTHR34293:SF1">
    <property type="entry name" value="HTH-TYPE TRANSCRIPTIONAL REGULATOR TRMBL2"/>
    <property type="match status" value="1"/>
</dbReference>
<comment type="caution">
    <text evidence="2">The sequence shown here is derived from an EMBL/GenBank/DDBJ whole genome shotgun (WGS) entry which is preliminary data.</text>
</comment>
<dbReference type="InterPro" id="IPR002831">
    <property type="entry name" value="Tscrpt_reg_TrmB_N"/>
</dbReference>
<dbReference type="SUPFAM" id="SSF46785">
    <property type="entry name" value="Winged helix' DNA-binding domain"/>
    <property type="match status" value="1"/>
</dbReference>
<accession>A0A1F4XYC3</accession>
<dbReference type="InterPro" id="IPR011991">
    <property type="entry name" value="ArsR-like_HTH"/>
</dbReference>
<dbReference type="Gene3D" id="1.10.10.10">
    <property type="entry name" value="Winged helix-like DNA-binding domain superfamily/Winged helix DNA-binding domain"/>
    <property type="match status" value="1"/>
</dbReference>
<dbReference type="STRING" id="1797245.A2949_00015"/>
<reference evidence="2 3" key="1">
    <citation type="journal article" date="2016" name="Nat. Commun.">
        <title>Thousands of microbial genomes shed light on interconnected biogeochemical processes in an aquifer system.</title>
        <authorList>
            <person name="Anantharaman K."/>
            <person name="Brown C.T."/>
            <person name="Hug L.A."/>
            <person name="Sharon I."/>
            <person name="Castelle C.J."/>
            <person name="Probst A.J."/>
            <person name="Thomas B.C."/>
            <person name="Singh A."/>
            <person name="Wilkins M.J."/>
            <person name="Karaoz U."/>
            <person name="Brodie E.L."/>
            <person name="Williams K.H."/>
            <person name="Hubbard S.S."/>
            <person name="Banfield J.F."/>
        </authorList>
    </citation>
    <scope>NUCLEOTIDE SEQUENCE [LARGE SCALE GENOMIC DNA]</scope>
</reference>
<organism evidence="2 3">
    <name type="scientific">Candidatus Adlerbacteria bacterium RIFCSPLOWO2_01_FULL_54_21b</name>
    <dbReference type="NCBI Taxonomy" id="1797245"/>
    <lineage>
        <taxon>Bacteria</taxon>
        <taxon>Candidatus Adleribacteriota</taxon>
    </lineage>
</organism>
<dbReference type="AlphaFoldDB" id="A0A1F4XYC3"/>
<evidence type="ECO:0000313" key="2">
    <source>
        <dbReference type="EMBL" id="OGC86631.1"/>
    </source>
</evidence>
<sequence length="248" mass="28429">MLKELQDIGLSEKEAKVYLAALEIGRATADQLAKQAKIVRSTTYVQIESLMQKGLMSTYEEGKKTYFSPESPEYLKRIFDLKKREFEAREKELNDFLPDLVRKFEGAGERPVVRFFSGKEGITAMREEVLGLKKGEEYLIIFSRDSLAHIYSQKELDDFSDKRAKRGIKSRYIYTREGGKSTSEVPADTARRYISPERLPMQSDIFVYRNSVAIMALKGPIFGIVVESKEVADSFRAMFSVLWDVAEE</sequence>
<dbReference type="PANTHER" id="PTHR34293">
    <property type="entry name" value="HTH-TYPE TRANSCRIPTIONAL REGULATOR TRMBL2"/>
    <property type="match status" value="1"/>
</dbReference>
<protein>
    <recommendedName>
        <fullName evidence="1">Transcription regulator TrmB N-terminal domain-containing protein</fullName>
    </recommendedName>
</protein>